<dbReference type="AlphaFoldDB" id="A0AAV5HSM0"/>
<sequence>MAPTVRSCLTKWAKYGWQMFLVSSDVLDVVESKPFLDVTNLVLLDTELGLMGMAFHPNFEQNGRFFLSFSYDKMRQPGCFGRCSCTTDVKCDPAKLVADNGVQPCQYHNIIAEYTANNAALKPSMAHVHPHFTGVKKGKSIGGEKDTHNGSTNQISCWTKFSLDLQMDFIRCIYISTAIAAYQLQQIKVIP</sequence>
<evidence type="ECO:0000313" key="1">
    <source>
        <dbReference type="EMBL" id="GKU88742.1"/>
    </source>
</evidence>
<gene>
    <name evidence="1" type="ORF">SLEP1_g2971</name>
</gene>
<reference evidence="1 2" key="1">
    <citation type="journal article" date="2021" name="Commun. Biol.">
        <title>The genome of Shorea leprosula (Dipterocarpaceae) highlights the ecological relevance of drought in aseasonal tropical rainforests.</title>
        <authorList>
            <person name="Ng K.K.S."/>
            <person name="Kobayashi M.J."/>
            <person name="Fawcett J.A."/>
            <person name="Hatakeyama M."/>
            <person name="Paape T."/>
            <person name="Ng C.H."/>
            <person name="Ang C.C."/>
            <person name="Tnah L.H."/>
            <person name="Lee C.T."/>
            <person name="Nishiyama T."/>
            <person name="Sese J."/>
            <person name="O'Brien M.J."/>
            <person name="Copetti D."/>
            <person name="Mohd Noor M.I."/>
            <person name="Ong R.C."/>
            <person name="Putra M."/>
            <person name="Sireger I.Z."/>
            <person name="Indrioko S."/>
            <person name="Kosugi Y."/>
            <person name="Izuno A."/>
            <person name="Isagi Y."/>
            <person name="Lee S.L."/>
            <person name="Shimizu K.K."/>
        </authorList>
    </citation>
    <scope>NUCLEOTIDE SEQUENCE [LARGE SCALE GENOMIC DNA]</scope>
    <source>
        <strain evidence="1">214</strain>
    </source>
</reference>
<dbReference type="PANTHER" id="PTHR19328">
    <property type="entry name" value="HEDGEHOG-INTERACTING PROTEIN"/>
    <property type="match status" value="1"/>
</dbReference>
<dbReference type="InterPro" id="IPR011042">
    <property type="entry name" value="6-blade_b-propeller_TolB-like"/>
</dbReference>
<evidence type="ECO:0000313" key="2">
    <source>
        <dbReference type="Proteomes" id="UP001054252"/>
    </source>
</evidence>
<organism evidence="1 2">
    <name type="scientific">Rubroshorea leprosula</name>
    <dbReference type="NCBI Taxonomy" id="152421"/>
    <lineage>
        <taxon>Eukaryota</taxon>
        <taxon>Viridiplantae</taxon>
        <taxon>Streptophyta</taxon>
        <taxon>Embryophyta</taxon>
        <taxon>Tracheophyta</taxon>
        <taxon>Spermatophyta</taxon>
        <taxon>Magnoliopsida</taxon>
        <taxon>eudicotyledons</taxon>
        <taxon>Gunneridae</taxon>
        <taxon>Pentapetalae</taxon>
        <taxon>rosids</taxon>
        <taxon>malvids</taxon>
        <taxon>Malvales</taxon>
        <taxon>Dipterocarpaceae</taxon>
        <taxon>Rubroshorea</taxon>
    </lineage>
</organism>
<dbReference type="EMBL" id="BPVZ01000003">
    <property type="protein sequence ID" value="GKU88742.1"/>
    <property type="molecule type" value="Genomic_DNA"/>
</dbReference>
<protein>
    <submittedName>
        <fullName evidence="1">Uncharacterized protein</fullName>
    </submittedName>
</protein>
<name>A0AAV5HSM0_9ROSI</name>
<keyword evidence="2" id="KW-1185">Reference proteome</keyword>
<dbReference type="PANTHER" id="PTHR19328:SF13">
    <property type="entry name" value="HIPL1 PROTEIN"/>
    <property type="match status" value="1"/>
</dbReference>
<comment type="caution">
    <text evidence="1">The sequence shown here is derived from an EMBL/GenBank/DDBJ whole genome shotgun (WGS) entry which is preliminary data.</text>
</comment>
<dbReference type="Gene3D" id="2.120.10.30">
    <property type="entry name" value="TolB, C-terminal domain"/>
    <property type="match status" value="1"/>
</dbReference>
<accession>A0AAV5HSM0</accession>
<proteinExistence type="predicted"/>
<dbReference type="Proteomes" id="UP001054252">
    <property type="component" value="Unassembled WGS sequence"/>
</dbReference>